<dbReference type="OrthoDB" id="371704at2157"/>
<feature type="region of interest" description="Disordered" evidence="1">
    <location>
        <begin position="322"/>
        <end position="354"/>
    </location>
</feature>
<organism evidence="2 3">
    <name type="scientific">Natrinema saccharevitans</name>
    <dbReference type="NCBI Taxonomy" id="301967"/>
    <lineage>
        <taxon>Archaea</taxon>
        <taxon>Methanobacteriati</taxon>
        <taxon>Methanobacteriota</taxon>
        <taxon>Stenosarchaea group</taxon>
        <taxon>Halobacteria</taxon>
        <taxon>Halobacteriales</taxon>
        <taxon>Natrialbaceae</taxon>
        <taxon>Natrinema</taxon>
    </lineage>
</organism>
<dbReference type="Proteomes" id="UP000189370">
    <property type="component" value="Unassembled WGS sequence"/>
</dbReference>
<evidence type="ECO:0000256" key="1">
    <source>
        <dbReference type="SAM" id="MobiDB-lite"/>
    </source>
</evidence>
<comment type="caution">
    <text evidence="2">The sequence shown here is derived from an EMBL/GenBank/DDBJ whole genome shotgun (WGS) entry which is preliminary data.</text>
</comment>
<dbReference type="CDD" id="cd10931">
    <property type="entry name" value="CE4_u7"/>
    <property type="match status" value="1"/>
</dbReference>
<name>A0A1S8AV77_9EURY</name>
<dbReference type="Gene3D" id="3.20.20.370">
    <property type="entry name" value="Glycoside hydrolase/deacetylase"/>
    <property type="match status" value="1"/>
</dbReference>
<reference evidence="3" key="1">
    <citation type="submission" date="2016-04" db="EMBL/GenBank/DDBJ databases">
        <authorList>
            <person name="Chen S.-C."/>
            <person name="Lai M.-C."/>
        </authorList>
    </citation>
    <scope>NUCLEOTIDE SEQUENCE [LARGE SCALE GENOMIC DNA]</scope>
    <source>
        <strain evidence="3">AB14</strain>
    </source>
</reference>
<dbReference type="GO" id="GO:0005975">
    <property type="term" value="P:carbohydrate metabolic process"/>
    <property type="evidence" value="ECO:0007669"/>
    <property type="project" value="InterPro"/>
</dbReference>
<dbReference type="RefSeq" id="WP_076144453.1">
    <property type="nucleotide sequence ID" value="NZ_LWLN01000001.1"/>
</dbReference>
<feature type="compositionally biased region" description="Basic and acidic residues" evidence="1">
    <location>
        <begin position="325"/>
        <end position="346"/>
    </location>
</feature>
<proteinExistence type="predicted"/>
<accession>A0A1S8AV77</accession>
<evidence type="ECO:0008006" key="4">
    <source>
        <dbReference type="Google" id="ProtNLM"/>
    </source>
</evidence>
<keyword evidence="3" id="KW-1185">Reference proteome</keyword>
<dbReference type="SUPFAM" id="SSF88713">
    <property type="entry name" value="Glycoside hydrolase/deacetylase"/>
    <property type="match status" value="1"/>
</dbReference>
<dbReference type="AlphaFoldDB" id="A0A1S8AV77"/>
<dbReference type="InterPro" id="IPR011330">
    <property type="entry name" value="Glyco_hydro/deAcase_b/a-brl"/>
</dbReference>
<dbReference type="STRING" id="301967.A6E15_05255"/>
<sequence length="354" mass="40139">MTETPTGGRPEPGASTDDDRSSDAVFDRVADLPRARFDPPGDASFALCLTHDVDRPFKGIRSLYYALQERPTHHLRTAISGDNPYWQFEEIMALEDELGVRSAFYFLNEQHLLADRPVREWLSPANWVQHLGRYDVTAPEIAAVVRDLDAGGWEVGLHGSYHSADEPERLREEKRILEDVLDGPIAGGRQHYLRLSVPETWRSHRAIGLEYDASLGSSTECGFHAGYDPIRPFGDDFLVFPLTIMEQALPDPDGRPRAARRTCERLLTEAAANGAVVTVLWHPRYFSEAEFPGYRTLYRWLIERARELGAWIGPPRALHASLEGEPDRSNRIEADRSYRAETDPTEFRFTQVHS</sequence>
<evidence type="ECO:0000313" key="2">
    <source>
        <dbReference type="EMBL" id="OLZ40429.1"/>
    </source>
</evidence>
<evidence type="ECO:0000313" key="3">
    <source>
        <dbReference type="Proteomes" id="UP000189370"/>
    </source>
</evidence>
<protein>
    <recommendedName>
        <fullName evidence="4">Polysaccharide deacetylase</fullName>
    </recommendedName>
</protein>
<feature type="region of interest" description="Disordered" evidence="1">
    <location>
        <begin position="1"/>
        <end position="23"/>
    </location>
</feature>
<gene>
    <name evidence="2" type="ORF">A6E15_05255</name>
</gene>
<dbReference type="EMBL" id="LWLN01000001">
    <property type="protein sequence ID" value="OLZ40429.1"/>
    <property type="molecule type" value="Genomic_DNA"/>
</dbReference>